<accession>A6WFU6</accession>
<dbReference type="HOGENOM" id="CLU_1684229_0_0_11"/>
<dbReference type="KEGG" id="kra:Krad_4222"/>
<dbReference type="AlphaFoldDB" id="A6WFU6"/>
<dbReference type="STRING" id="266940.Krad_4222"/>
<keyword evidence="1" id="KW-0472">Membrane</keyword>
<proteinExistence type="predicted"/>
<organism evidence="2 3">
    <name type="scientific">Kineococcus radiotolerans (strain ATCC BAA-149 / DSM 14245 / SRS30216)</name>
    <dbReference type="NCBI Taxonomy" id="266940"/>
    <lineage>
        <taxon>Bacteria</taxon>
        <taxon>Bacillati</taxon>
        <taxon>Actinomycetota</taxon>
        <taxon>Actinomycetes</taxon>
        <taxon>Kineosporiales</taxon>
        <taxon>Kineosporiaceae</taxon>
        <taxon>Kineococcus</taxon>
    </lineage>
</organism>
<keyword evidence="1" id="KW-0812">Transmembrane</keyword>
<feature type="transmembrane region" description="Helical" evidence="1">
    <location>
        <begin position="103"/>
        <end position="121"/>
    </location>
</feature>
<name>A6WFU6_KINRD</name>
<feature type="transmembrane region" description="Helical" evidence="1">
    <location>
        <begin position="72"/>
        <end position="91"/>
    </location>
</feature>
<reference evidence="3" key="1">
    <citation type="journal article" date="2008" name="PLoS ONE">
        <title>Survival in nuclear waste, extreme resistance, and potential applications gleaned from the genome sequence of Kineococcus radiotolerans SRS30216.</title>
        <authorList>
            <person name="Bagwell C.E."/>
            <person name="Bhat S."/>
            <person name="Hawkins G.M."/>
            <person name="Smith B.W."/>
            <person name="Biswas T."/>
            <person name="Hoover T.R."/>
            <person name="Saunders E."/>
            <person name="Han C.S."/>
            <person name="Tsodikov O.V."/>
            <person name="Shimkets L.J."/>
        </authorList>
    </citation>
    <scope>NUCLEOTIDE SEQUENCE [LARGE SCALE GENOMIC DNA]</scope>
    <source>
        <strain evidence="3">ATCC BAA-149 / DSM 14245 / SRS30216</strain>
    </source>
</reference>
<evidence type="ECO:0000256" key="1">
    <source>
        <dbReference type="SAM" id="Phobius"/>
    </source>
</evidence>
<keyword evidence="1" id="KW-1133">Transmembrane helix</keyword>
<feature type="transmembrane region" description="Helical" evidence="1">
    <location>
        <begin position="47"/>
        <end position="66"/>
    </location>
</feature>
<dbReference type="eggNOG" id="ENOG50341GQ">
    <property type="taxonomic scope" value="Bacteria"/>
</dbReference>
<dbReference type="Proteomes" id="UP000001116">
    <property type="component" value="Chromosome"/>
</dbReference>
<evidence type="ECO:0000313" key="2">
    <source>
        <dbReference type="EMBL" id="ABS05685.1"/>
    </source>
</evidence>
<keyword evidence="3" id="KW-1185">Reference proteome</keyword>
<dbReference type="EMBL" id="CP000750">
    <property type="protein sequence ID" value="ABS05685.1"/>
    <property type="molecule type" value="Genomic_DNA"/>
</dbReference>
<sequence length="156" mass="16265">MPRRKTPATVSVMENIAPTPDAAEARAALAEVQAVQRAVRDTPWPTWIYPVNALLLGALALTALVTEHRTNLFLAASATILGVNVGAGYRMGTPWTLPTSRGFLAAVALAGACALGALVVADVTDRTWPVVALAAAATASYLLAGVVHRRSTGRPR</sequence>
<gene>
    <name evidence="2" type="ordered locus">Krad_4222</name>
</gene>
<feature type="transmembrane region" description="Helical" evidence="1">
    <location>
        <begin position="127"/>
        <end position="147"/>
    </location>
</feature>
<evidence type="ECO:0000313" key="3">
    <source>
        <dbReference type="Proteomes" id="UP000001116"/>
    </source>
</evidence>
<protein>
    <submittedName>
        <fullName evidence="2">Uncharacterized protein</fullName>
    </submittedName>
</protein>